<gene>
    <name evidence="1" type="ORF">SCP_0214710</name>
</gene>
<dbReference type="AlphaFoldDB" id="A0A401GDK0"/>
<proteinExistence type="predicted"/>
<dbReference type="RefSeq" id="XP_027611169.1">
    <property type="nucleotide sequence ID" value="XM_027755368.1"/>
</dbReference>
<dbReference type="EMBL" id="BFAD01000002">
    <property type="protein sequence ID" value="GBE80256.1"/>
    <property type="molecule type" value="Genomic_DNA"/>
</dbReference>
<evidence type="ECO:0000313" key="2">
    <source>
        <dbReference type="Proteomes" id="UP000287166"/>
    </source>
</evidence>
<dbReference type="Proteomes" id="UP000287166">
    <property type="component" value="Unassembled WGS sequence"/>
</dbReference>
<sequence length="496" mass="55769">MMDSQMSSDQTTLSEKLQLLQELSYSDLDMPYKGSGVHSNREIRESRTTSDIHILDVIAICLTTGEPGDVVAVAFDREQRLSLVLAKNGSPTLEDELATQNLISAITDPEVAYAMDIFHTLLSRCRVNMEKRMSNLHQSISLFVVDLDSALQEYVPKSIEDEFPDSTRFRRENYGDIAPPFRTMLQDLVRMIGDSSAVPLVPDDVELSRSRFGDLYVVAIALLRSRFLGHLCADKNLLNAAQRGRGEKLKRRLAKVCQYYGGVTKLIRNAKRYFPDGHIPYRWINNRFIGSGEGQFELCNDYLDAVQRAFGYPLSPQTVNALEQRFPDMLSNWARRRTVNTCVHAELRIILHLSSASSHPRRTVGPPEQEAIGCSKRSCFCCALWIDAYNDEFKTEWLTSGSHGKPYATWALPGPSYAHARIRSGKNVVDAAVLDGVSVRLTDTLAWLFPGQKRVSDEHVSTGESSDSEGSVEAVIDEIYSYKEFRLRGIRGGSRR</sequence>
<dbReference type="OrthoDB" id="3063780at2759"/>
<dbReference type="InParanoid" id="A0A401GDK0"/>
<dbReference type="Pfam" id="PF14441">
    <property type="entry name" value="OTT_1508_deam"/>
    <property type="match status" value="1"/>
</dbReference>
<keyword evidence="2" id="KW-1185">Reference proteome</keyword>
<organism evidence="1 2">
    <name type="scientific">Sparassis crispa</name>
    <dbReference type="NCBI Taxonomy" id="139825"/>
    <lineage>
        <taxon>Eukaryota</taxon>
        <taxon>Fungi</taxon>
        <taxon>Dikarya</taxon>
        <taxon>Basidiomycota</taxon>
        <taxon>Agaricomycotina</taxon>
        <taxon>Agaricomycetes</taxon>
        <taxon>Polyporales</taxon>
        <taxon>Sparassidaceae</taxon>
        <taxon>Sparassis</taxon>
    </lineage>
</organism>
<comment type="caution">
    <text evidence="1">The sequence shown here is derived from an EMBL/GenBank/DDBJ whole genome shotgun (WGS) entry which is preliminary data.</text>
</comment>
<dbReference type="InterPro" id="IPR027796">
    <property type="entry name" value="OTT_1508_deam-like"/>
</dbReference>
<reference evidence="1 2" key="1">
    <citation type="journal article" date="2018" name="Sci. Rep.">
        <title>Genome sequence of the cauliflower mushroom Sparassis crispa (Hanabiratake) and its association with beneficial usage.</title>
        <authorList>
            <person name="Kiyama R."/>
            <person name="Furutani Y."/>
            <person name="Kawaguchi K."/>
            <person name="Nakanishi T."/>
        </authorList>
    </citation>
    <scope>NUCLEOTIDE SEQUENCE [LARGE SCALE GENOMIC DNA]</scope>
</reference>
<protein>
    <submittedName>
        <fullName evidence="1">Uncharacterized protein</fullName>
    </submittedName>
</protein>
<accession>A0A401GDK0</accession>
<name>A0A401GDK0_9APHY</name>
<dbReference type="GeneID" id="38777173"/>
<evidence type="ECO:0000313" key="1">
    <source>
        <dbReference type="EMBL" id="GBE80256.1"/>
    </source>
</evidence>